<dbReference type="AlphaFoldDB" id="A0A1C6SGX5"/>
<proteinExistence type="predicted"/>
<evidence type="ECO:0000259" key="2">
    <source>
        <dbReference type="Pfam" id="PF09990"/>
    </source>
</evidence>
<dbReference type="Proteomes" id="UP000198906">
    <property type="component" value="Unassembled WGS sequence"/>
</dbReference>
<feature type="transmembrane region" description="Helical" evidence="1">
    <location>
        <begin position="81"/>
        <end position="102"/>
    </location>
</feature>
<name>A0A1C6SGX5_9ACTN</name>
<dbReference type="EMBL" id="FMHU01000002">
    <property type="protein sequence ID" value="SCL28677.1"/>
    <property type="molecule type" value="Genomic_DNA"/>
</dbReference>
<accession>A0A1C6SGX5</accession>
<organism evidence="3 4">
    <name type="scientific">Micromonospora inyonensis</name>
    <dbReference type="NCBI Taxonomy" id="47866"/>
    <lineage>
        <taxon>Bacteria</taxon>
        <taxon>Bacillati</taxon>
        <taxon>Actinomycetota</taxon>
        <taxon>Actinomycetes</taxon>
        <taxon>Micromonosporales</taxon>
        <taxon>Micromonosporaceae</taxon>
        <taxon>Micromonospora</taxon>
    </lineage>
</organism>
<feature type="transmembrane region" description="Helical" evidence="1">
    <location>
        <begin position="114"/>
        <end position="135"/>
    </location>
</feature>
<gene>
    <name evidence="3" type="ORF">GA0074694_5180</name>
</gene>
<evidence type="ECO:0000313" key="4">
    <source>
        <dbReference type="Proteomes" id="UP000198906"/>
    </source>
</evidence>
<keyword evidence="4" id="KW-1185">Reference proteome</keyword>
<keyword evidence="1" id="KW-0812">Transmembrane</keyword>
<sequence>MQSRLRVHGHPIQPMLVTFPFGLFVCATLFDLFELAGGPAFLGEVGYWTSVAALVAAAMAGVAGMVDLWDVPAGRTRRTAISFNVVNVAMAAIFVVTCLVRADAPRRGPSAALFVTELVAIAVGAVGVALGAHLVRIFDRGRVEAGGLESLGAVTGSTVELRRPSPRPVNG</sequence>
<evidence type="ECO:0000313" key="3">
    <source>
        <dbReference type="EMBL" id="SCL28677.1"/>
    </source>
</evidence>
<evidence type="ECO:0000256" key="1">
    <source>
        <dbReference type="SAM" id="Phobius"/>
    </source>
</evidence>
<feature type="transmembrane region" description="Helical" evidence="1">
    <location>
        <begin position="12"/>
        <end position="33"/>
    </location>
</feature>
<reference evidence="4" key="1">
    <citation type="submission" date="2016-06" db="EMBL/GenBank/DDBJ databases">
        <authorList>
            <person name="Varghese N."/>
        </authorList>
    </citation>
    <scope>NUCLEOTIDE SEQUENCE [LARGE SCALE GENOMIC DNA]</scope>
    <source>
        <strain evidence="4">DSM 46123</strain>
    </source>
</reference>
<keyword evidence="1" id="KW-0472">Membrane</keyword>
<dbReference type="STRING" id="47866.GA0074694_5180"/>
<dbReference type="Pfam" id="PF09990">
    <property type="entry name" value="DUF2231"/>
    <property type="match status" value="1"/>
</dbReference>
<protein>
    <submittedName>
        <fullName evidence="3">Uncharacterized membrane protein</fullName>
    </submittedName>
</protein>
<feature type="domain" description="DUF2231" evidence="2">
    <location>
        <begin position="9"/>
        <end position="136"/>
    </location>
</feature>
<feature type="transmembrane region" description="Helical" evidence="1">
    <location>
        <begin position="45"/>
        <end position="69"/>
    </location>
</feature>
<dbReference type="RefSeq" id="WP_091462525.1">
    <property type="nucleotide sequence ID" value="NZ_FMHU01000002.1"/>
</dbReference>
<dbReference type="InterPro" id="IPR019251">
    <property type="entry name" value="DUF2231_TM"/>
</dbReference>
<keyword evidence="1" id="KW-1133">Transmembrane helix</keyword>